<keyword evidence="15" id="KW-0413">Isomerase</keyword>
<comment type="similarity">
    <text evidence="6">In the C-terminal section; belongs to the phytoene/squalene synthase family.</text>
</comment>
<dbReference type="STRING" id="1965070.A0A3S4R4Y5"/>
<evidence type="ECO:0000256" key="15">
    <source>
        <dbReference type="ARBA" id="ARBA00023235"/>
    </source>
</evidence>
<feature type="transmembrane region" description="Helical" evidence="19">
    <location>
        <begin position="75"/>
        <end position="94"/>
    </location>
</feature>
<feature type="transmembrane region" description="Helical" evidence="19">
    <location>
        <begin position="218"/>
        <end position="235"/>
    </location>
</feature>
<dbReference type="Gene3D" id="1.10.600.10">
    <property type="entry name" value="Farnesyl Diphosphate Synthase"/>
    <property type="match status" value="1"/>
</dbReference>
<protein>
    <recommendedName>
        <fullName evidence="9">Bifunctional lycopene cyclase/phytoene synthase</fullName>
        <ecNumber evidence="8">2.5.1.32</ecNumber>
        <ecNumber evidence="7">5.5.1.19</ecNumber>
    </recommendedName>
</protein>
<dbReference type="EMBL" id="NCKU01001152">
    <property type="protein sequence ID" value="RWS12938.1"/>
    <property type="molecule type" value="Genomic_DNA"/>
</dbReference>
<comment type="catalytic activity">
    <reaction evidence="1">
        <text>2 (2E,6E,10E)-geranylgeranyl diphosphate = 15-cis-phytoene + 2 diphosphate</text>
        <dbReference type="Rhea" id="RHEA:34475"/>
        <dbReference type="ChEBI" id="CHEBI:27787"/>
        <dbReference type="ChEBI" id="CHEBI:33019"/>
        <dbReference type="ChEBI" id="CHEBI:58756"/>
        <dbReference type="EC" id="2.5.1.32"/>
    </reaction>
</comment>
<evidence type="ECO:0000313" key="20">
    <source>
        <dbReference type="EMBL" id="RWS11464.1"/>
    </source>
</evidence>
<keyword evidence="10" id="KW-0808">Transferase</keyword>
<evidence type="ECO:0000256" key="7">
    <source>
        <dbReference type="ARBA" id="ARBA00012242"/>
    </source>
</evidence>
<comment type="catalytic activity">
    <reaction evidence="17">
        <text>gamma-carotene = all-trans-beta-carotene</text>
        <dbReference type="Rhea" id="RHEA:32239"/>
        <dbReference type="ChEBI" id="CHEBI:17579"/>
        <dbReference type="ChEBI" id="CHEBI:27740"/>
        <dbReference type="EC" id="5.5.1.19"/>
    </reaction>
</comment>
<dbReference type="EMBL" id="NCKU01001694">
    <property type="protein sequence ID" value="RWS11464.1"/>
    <property type="molecule type" value="Genomic_DNA"/>
</dbReference>
<evidence type="ECO:0000313" key="21">
    <source>
        <dbReference type="EMBL" id="RWS11658.1"/>
    </source>
</evidence>
<evidence type="ECO:0000256" key="13">
    <source>
        <dbReference type="ARBA" id="ARBA00022989"/>
    </source>
</evidence>
<comment type="similarity">
    <text evidence="5">In the N-terminal section; belongs to the lycopene beta-cyclase family.</text>
</comment>
<dbReference type="SUPFAM" id="SSF48576">
    <property type="entry name" value="Terpenoid synthases"/>
    <property type="match status" value="1"/>
</dbReference>
<keyword evidence="13 19" id="KW-1133">Transmembrane helix</keyword>
<comment type="catalytic activity">
    <reaction evidence="18">
        <text>all-trans-lycopene = gamma-carotene</text>
        <dbReference type="Rhea" id="RHEA:32219"/>
        <dbReference type="ChEBI" id="CHEBI:15948"/>
        <dbReference type="ChEBI" id="CHEBI:27740"/>
        <dbReference type="EC" id="5.5.1.19"/>
    </reaction>
</comment>
<evidence type="ECO:0000256" key="5">
    <source>
        <dbReference type="ARBA" id="ARBA00008247"/>
    </source>
</evidence>
<dbReference type="Proteomes" id="UP000285301">
    <property type="component" value="Unassembled WGS sequence"/>
</dbReference>
<dbReference type="EMBL" id="NCKU01001465">
    <property type="protein sequence ID" value="RWS12045.1"/>
    <property type="molecule type" value="Genomic_DNA"/>
</dbReference>
<evidence type="ECO:0000256" key="2">
    <source>
        <dbReference type="ARBA" id="ARBA00004141"/>
    </source>
</evidence>
<evidence type="ECO:0000313" key="22">
    <source>
        <dbReference type="EMBL" id="RWS12045.1"/>
    </source>
</evidence>
<dbReference type="GO" id="GO:0045436">
    <property type="term" value="F:lycopene beta cyclase activity"/>
    <property type="evidence" value="ECO:0007669"/>
    <property type="project" value="UniProtKB-ARBA"/>
</dbReference>
<name>A0A3S4R4Y5_9ACAR</name>
<keyword evidence="14 19" id="KW-0472">Membrane</keyword>
<dbReference type="AlphaFoldDB" id="A0A3S4R4Y5"/>
<evidence type="ECO:0000256" key="17">
    <source>
        <dbReference type="ARBA" id="ARBA00029313"/>
    </source>
</evidence>
<dbReference type="InterPro" id="IPR044843">
    <property type="entry name" value="Trans_IPPS_bact-type"/>
</dbReference>
<evidence type="ECO:0000256" key="12">
    <source>
        <dbReference type="ARBA" id="ARBA00022746"/>
    </source>
</evidence>
<evidence type="ECO:0000256" key="14">
    <source>
        <dbReference type="ARBA" id="ARBA00023136"/>
    </source>
</evidence>
<dbReference type="Pfam" id="PF00494">
    <property type="entry name" value="SQS_PSY"/>
    <property type="match status" value="1"/>
</dbReference>
<dbReference type="PANTHER" id="PTHR31480">
    <property type="entry name" value="BIFUNCTIONAL LYCOPENE CYCLASE/PHYTOENE SYNTHASE"/>
    <property type="match status" value="1"/>
</dbReference>
<organism evidence="21 24">
    <name type="scientific">Dinothrombium tinctorium</name>
    <dbReference type="NCBI Taxonomy" id="1965070"/>
    <lineage>
        <taxon>Eukaryota</taxon>
        <taxon>Metazoa</taxon>
        <taxon>Ecdysozoa</taxon>
        <taxon>Arthropoda</taxon>
        <taxon>Chelicerata</taxon>
        <taxon>Arachnida</taxon>
        <taxon>Acari</taxon>
        <taxon>Acariformes</taxon>
        <taxon>Trombidiformes</taxon>
        <taxon>Prostigmata</taxon>
        <taxon>Anystina</taxon>
        <taxon>Parasitengona</taxon>
        <taxon>Trombidioidea</taxon>
        <taxon>Trombidiidae</taxon>
        <taxon>Dinothrombium</taxon>
    </lineage>
</organism>
<dbReference type="SFLD" id="SFLDS00005">
    <property type="entry name" value="Isoprenoid_Synthase_Type_I"/>
    <property type="match status" value="1"/>
</dbReference>
<dbReference type="SFLD" id="SFLDG01212">
    <property type="entry name" value="Phytoene_synthase_like"/>
    <property type="match status" value="1"/>
</dbReference>
<dbReference type="NCBIfam" id="TIGR03462">
    <property type="entry name" value="CarR_dom_SF"/>
    <property type="match status" value="2"/>
</dbReference>
<evidence type="ECO:0000256" key="8">
    <source>
        <dbReference type="ARBA" id="ARBA00012396"/>
    </source>
</evidence>
<keyword evidence="24" id="KW-1185">Reference proteome</keyword>
<evidence type="ECO:0000256" key="11">
    <source>
        <dbReference type="ARBA" id="ARBA00022692"/>
    </source>
</evidence>
<comment type="pathway">
    <text evidence="3">Carotenoid biosynthesis; beta-carotene biosynthesis.</text>
</comment>
<dbReference type="EC" id="2.5.1.32" evidence="8"/>
<reference evidence="21" key="2">
    <citation type="submission" date="2018-11" db="EMBL/GenBank/DDBJ databases">
        <title>Trombidioid mite genomics.</title>
        <authorList>
            <person name="Dong X."/>
        </authorList>
    </citation>
    <scope>NUCLEOTIDE SEQUENCE</scope>
    <source>
        <strain evidence="21">UoL-WK</strain>
    </source>
</reference>
<gene>
    <name evidence="23" type="ORF">B4U79_04440</name>
    <name evidence="20" type="ORF">B4U79_05753</name>
    <name evidence="21" type="ORF">B4U79_12087</name>
    <name evidence="22" type="ORF">B4U79_12103</name>
</gene>
<dbReference type="GO" id="GO:0016020">
    <property type="term" value="C:membrane"/>
    <property type="evidence" value="ECO:0007669"/>
    <property type="project" value="UniProtKB-SubCell"/>
</dbReference>
<feature type="transmembrane region" description="Helical" evidence="19">
    <location>
        <begin position="115"/>
        <end position="136"/>
    </location>
</feature>
<sequence length="613" mass="71359">MLTYYKVHLFYTLPIVLLLWIILHPFLCRKEKLKILALNIIAFLYTTPWDNYIVYHKAWSYHPQCVLGSIGYIPIEEYAFFIIMTIMDSLWCVLCMRWTIPCLYFPEESKFKSLAIRWVPIALFTSGALWGLFVAIPATKSFYMGCICWWALPILAFLWYGAGNYVWKRKIAVFFSITVPSTYLCYVDIIAMRAGVWHISEDATYEIFVYDCLPIEEFVFFFVVSSVIVMGCCAFDKSQGILDTYPELFHFYKKPSKLQILFNLFQAFLTDEFYLPEQPIHDLRTSMIVLEEASKSFSTAGIVFPTGVRKDLSILYAFCRVTDNMIDNESIVDKRKDKVNLIKKFIDELSVDRAPSWKYDVGKKIDPKSVPNIDWSYYEKHLKKNQLAAFRAISRISYYLPLEPFRELIRGYEWDINEKMIETDSDLLEYSSYVASSVATLFTCIMCFKSDFVGRKLIKEDEWLIERARDMGKVLQIINISRDIVTDSETLGRTYIPTSYFEDPKKELQLLRSERKPWSLGEQKLRDYALKMIRLADSLMKSALQGVPLLPPETQGPVLAATQVYSGIGIRILSTPGYQRRARLSKLERLAIAVNCMFFKSSFDFEAQVKKYC</sequence>
<comment type="pathway">
    <text evidence="4">Carotenoid biosynthesis; phytoene biosynthesis; all-trans-phytoene from geranylgeranyl diphosphate: step 1/1.</text>
</comment>
<dbReference type="InterPro" id="IPR017825">
    <property type="entry name" value="Lycopene_cyclase_dom"/>
</dbReference>
<evidence type="ECO:0000256" key="6">
    <source>
        <dbReference type="ARBA" id="ARBA00008406"/>
    </source>
</evidence>
<comment type="subcellular location">
    <subcellularLocation>
        <location evidence="2">Membrane</location>
        <topology evidence="2">Multi-pass membrane protein</topology>
    </subcellularLocation>
</comment>
<evidence type="ECO:0000256" key="3">
    <source>
        <dbReference type="ARBA" id="ARBA00005089"/>
    </source>
</evidence>
<feature type="transmembrane region" description="Helical" evidence="19">
    <location>
        <begin position="35"/>
        <end position="55"/>
    </location>
</feature>
<proteinExistence type="inferred from homology"/>
<evidence type="ECO:0000313" key="24">
    <source>
        <dbReference type="Proteomes" id="UP000285301"/>
    </source>
</evidence>
<evidence type="ECO:0000256" key="1">
    <source>
        <dbReference type="ARBA" id="ARBA00001805"/>
    </source>
</evidence>
<feature type="transmembrane region" description="Helical" evidence="19">
    <location>
        <begin position="172"/>
        <end position="198"/>
    </location>
</feature>
<dbReference type="PROSITE" id="PS01045">
    <property type="entry name" value="SQUALEN_PHYTOEN_SYN_2"/>
    <property type="match status" value="1"/>
</dbReference>
<dbReference type="GO" id="GO:0016117">
    <property type="term" value="P:carotenoid biosynthetic process"/>
    <property type="evidence" value="ECO:0007669"/>
    <property type="project" value="UniProtKB-KW"/>
</dbReference>
<evidence type="ECO:0000313" key="23">
    <source>
        <dbReference type="EMBL" id="RWS12938.1"/>
    </source>
</evidence>
<dbReference type="GO" id="GO:0004311">
    <property type="term" value="F:geranylgeranyl diphosphate synthase activity"/>
    <property type="evidence" value="ECO:0007669"/>
    <property type="project" value="InterPro"/>
</dbReference>
<dbReference type="SFLD" id="SFLDG01018">
    <property type="entry name" value="Squalene/Phytoene_Synthase_Lik"/>
    <property type="match status" value="1"/>
</dbReference>
<dbReference type="UniPathway" id="UPA00799">
    <property type="reaction ID" value="UER00773"/>
</dbReference>
<evidence type="ECO:0000256" key="10">
    <source>
        <dbReference type="ARBA" id="ARBA00022679"/>
    </source>
</evidence>
<keyword evidence="12" id="KW-0125">Carotenoid biosynthesis</keyword>
<evidence type="ECO:0000256" key="19">
    <source>
        <dbReference type="SAM" id="Phobius"/>
    </source>
</evidence>
<feature type="transmembrane region" description="Helical" evidence="19">
    <location>
        <begin position="6"/>
        <end position="23"/>
    </location>
</feature>
<dbReference type="EMBL" id="NCKU01001616">
    <property type="protein sequence ID" value="RWS11658.1"/>
    <property type="molecule type" value="Genomic_DNA"/>
</dbReference>
<dbReference type="GO" id="GO:0016872">
    <property type="term" value="F:intramolecular lyase activity"/>
    <property type="evidence" value="ECO:0007669"/>
    <property type="project" value="InterPro"/>
</dbReference>
<feature type="transmembrane region" description="Helical" evidence="19">
    <location>
        <begin position="142"/>
        <end position="160"/>
    </location>
</feature>
<comment type="caution">
    <text evidence="21">The sequence shown here is derived from an EMBL/GenBank/DDBJ whole genome shotgun (WGS) entry which is preliminary data.</text>
</comment>
<keyword evidence="11 19" id="KW-0812">Transmembrane</keyword>
<dbReference type="InterPro" id="IPR019845">
    <property type="entry name" value="Squalene/phytoene_synthase_CS"/>
</dbReference>
<dbReference type="InterPro" id="IPR002060">
    <property type="entry name" value="Squ/phyt_synthse"/>
</dbReference>
<evidence type="ECO:0000256" key="4">
    <source>
        <dbReference type="ARBA" id="ARBA00005172"/>
    </source>
</evidence>
<evidence type="ECO:0000256" key="18">
    <source>
        <dbReference type="ARBA" id="ARBA00029335"/>
    </source>
</evidence>
<dbReference type="EC" id="5.5.1.19" evidence="7"/>
<dbReference type="UniPathway" id="UPA00802"/>
<keyword evidence="16" id="KW-0511">Multifunctional enzyme</keyword>
<accession>A0A3S4R4Y5</accession>
<reference evidence="21 24" key="1">
    <citation type="journal article" date="2018" name="Gigascience">
        <title>Genomes of trombidid mites reveal novel predicted allergens and laterally-transferred genes associated with secondary metabolism.</title>
        <authorList>
            <person name="Dong X."/>
            <person name="Chaisiri K."/>
            <person name="Xia D."/>
            <person name="Armstrong S.D."/>
            <person name="Fang Y."/>
            <person name="Donnelly M.J."/>
            <person name="Kadowaki T."/>
            <person name="McGarry J.W."/>
            <person name="Darby A.C."/>
            <person name="Makepeace B.L."/>
        </authorList>
    </citation>
    <scope>NUCLEOTIDE SEQUENCE [LARGE SCALE GENOMIC DNA]</scope>
    <source>
        <strain evidence="21">UoL-WK</strain>
    </source>
</reference>
<dbReference type="InterPro" id="IPR008949">
    <property type="entry name" value="Isoprenoid_synthase_dom_sf"/>
</dbReference>
<dbReference type="OrthoDB" id="6490869at2759"/>
<evidence type="ECO:0000256" key="16">
    <source>
        <dbReference type="ARBA" id="ARBA00023268"/>
    </source>
</evidence>
<evidence type="ECO:0000256" key="9">
    <source>
        <dbReference type="ARBA" id="ARBA00018909"/>
    </source>
</evidence>